<dbReference type="AlphaFoldDB" id="A0A3D4S544"/>
<proteinExistence type="predicted"/>
<protein>
    <recommendedName>
        <fullName evidence="4">DUF1490 domain-containing protein</fullName>
    </recommendedName>
</protein>
<feature type="transmembrane region" description="Helical" evidence="1">
    <location>
        <begin position="15"/>
        <end position="33"/>
    </location>
</feature>
<evidence type="ECO:0000256" key="1">
    <source>
        <dbReference type="SAM" id="Phobius"/>
    </source>
</evidence>
<reference evidence="2 3" key="1">
    <citation type="journal article" date="2018" name="Nat. Biotechnol.">
        <title>A standardized bacterial taxonomy based on genome phylogeny substantially revises the tree of life.</title>
        <authorList>
            <person name="Parks D.H."/>
            <person name="Chuvochina M."/>
            <person name="Waite D.W."/>
            <person name="Rinke C."/>
            <person name="Skarshewski A."/>
            <person name="Chaumeil P.A."/>
            <person name="Hugenholtz P."/>
        </authorList>
    </citation>
    <scope>NUCLEOTIDE SEQUENCE [LARGE SCALE GENOMIC DNA]</scope>
    <source>
        <strain evidence="2">UBA11306</strain>
    </source>
</reference>
<evidence type="ECO:0000313" key="3">
    <source>
        <dbReference type="Proteomes" id="UP000262195"/>
    </source>
</evidence>
<dbReference type="STRING" id="1121105.GCA_000421665_01665"/>
<comment type="caution">
    <text evidence="2">The sequence shown here is derived from an EMBL/GenBank/DDBJ whole genome shotgun (WGS) entry which is preliminary data.</text>
</comment>
<keyword evidence="1" id="KW-1133">Transmembrane helix</keyword>
<accession>A0A3D4S544</accession>
<dbReference type="Pfam" id="PF19605">
    <property type="entry name" value="DUF6110"/>
    <property type="match status" value="1"/>
</dbReference>
<evidence type="ECO:0008006" key="4">
    <source>
        <dbReference type="Google" id="ProtNLM"/>
    </source>
</evidence>
<sequence>MFKHLKTLGKVAKDSGAFLGGIAFGTLGLKVLCSDDAKKKYAKVIAKSYLAKDKIGDALSQTKQHADDVLADAADIYEAEKKKEADKAFDSSEE</sequence>
<dbReference type="Proteomes" id="UP000262195">
    <property type="component" value="Unassembled WGS sequence"/>
</dbReference>
<evidence type="ECO:0000313" key="2">
    <source>
        <dbReference type="EMBL" id="HCS93708.1"/>
    </source>
</evidence>
<keyword evidence="1" id="KW-0812">Transmembrane</keyword>
<keyword evidence="1" id="KW-0472">Membrane</keyword>
<name>A0A3D4S544_9ENTE</name>
<dbReference type="EMBL" id="DQHO01000019">
    <property type="protein sequence ID" value="HCS93708.1"/>
    <property type="molecule type" value="Genomic_DNA"/>
</dbReference>
<organism evidence="2 3">
    <name type="scientific">Bavariicoccus seileri</name>
    <dbReference type="NCBI Taxonomy" id="549685"/>
    <lineage>
        <taxon>Bacteria</taxon>
        <taxon>Bacillati</taxon>
        <taxon>Bacillota</taxon>
        <taxon>Bacilli</taxon>
        <taxon>Lactobacillales</taxon>
        <taxon>Enterococcaceae</taxon>
        <taxon>Bavariicoccus</taxon>
    </lineage>
</organism>
<gene>
    <name evidence="2" type="ORF">DIW15_03225</name>
</gene>
<dbReference type="InterPro" id="IPR046092">
    <property type="entry name" value="DUF6110"/>
</dbReference>